<name>A0ABT8CU01_9FLAO</name>
<protein>
    <recommendedName>
        <fullName evidence="3">Lipoprotein</fullName>
    </recommendedName>
</protein>
<dbReference type="PROSITE" id="PS51257">
    <property type="entry name" value="PROKAR_LIPOPROTEIN"/>
    <property type="match status" value="1"/>
</dbReference>
<evidence type="ECO:0000313" key="1">
    <source>
        <dbReference type="EMBL" id="MDN3707983.1"/>
    </source>
</evidence>
<evidence type="ECO:0008006" key="3">
    <source>
        <dbReference type="Google" id="ProtNLM"/>
    </source>
</evidence>
<gene>
    <name evidence="1" type="ORF">QW060_12770</name>
</gene>
<proteinExistence type="predicted"/>
<accession>A0ABT8CU01</accession>
<evidence type="ECO:0000313" key="2">
    <source>
        <dbReference type="Proteomes" id="UP001242368"/>
    </source>
</evidence>
<organism evidence="1 2">
    <name type="scientific">Paenimyroides ceti</name>
    <dbReference type="NCBI Taxonomy" id="395087"/>
    <lineage>
        <taxon>Bacteria</taxon>
        <taxon>Pseudomonadati</taxon>
        <taxon>Bacteroidota</taxon>
        <taxon>Flavobacteriia</taxon>
        <taxon>Flavobacteriales</taxon>
        <taxon>Flavobacteriaceae</taxon>
        <taxon>Paenimyroides</taxon>
    </lineage>
</organism>
<keyword evidence="2" id="KW-1185">Reference proteome</keyword>
<dbReference type="RefSeq" id="WP_290363872.1">
    <property type="nucleotide sequence ID" value="NZ_JAUFQU010000001.1"/>
</dbReference>
<sequence>MTSHKLIAFALFSMILVSCNKEEKPKVIYENKVDQQEVEYQKIDSTEIKIADLPIHITGTNYIVHPIGDVRVYNSSSGKSGSSKTNRISYTISNYSYPEITGYLNNLMFQHKDSLSMHSLTDNRMQINTVTYLDKLSNPDKKILVYTLVDKDTNRDGKYDSNDIQSLYISNIDGSKFTKLTEELHELVDWNVIDVKNRLYFRSIEDINKNGAFDSDDSINYFYVDLLSDDWKPQPYNPMQ</sequence>
<dbReference type="Proteomes" id="UP001242368">
    <property type="component" value="Unassembled WGS sequence"/>
</dbReference>
<comment type="caution">
    <text evidence="1">The sequence shown here is derived from an EMBL/GenBank/DDBJ whole genome shotgun (WGS) entry which is preliminary data.</text>
</comment>
<reference evidence="2" key="1">
    <citation type="journal article" date="2019" name="Int. J. Syst. Evol. Microbiol.">
        <title>The Global Catalogue of Microorganisms (GCM) 10K type strain sequencing project: providing services to taxonomists for standard genome sequencing and annotation.</title>
        <authorList>
            <consortium name="The Broad Institute Genomics Platform"/>
            <consortium name="The Broad Institute Genome Sequencing Center for Infectious Disease"/>
            <person name="Wu L."/>
            <person name="Ma J."/>
        </authorList>
    </citation>
    <scope>NUCLEOTIDE SEQUENCE [LARGE SCALE GENOMIC DNA]</scope>
    <source>
        <strain evidence="2">CECT 7184</strain>
    </source>
</reference>
<dbReference type="EMBL" id="JAUFQU010000001">
    <property type="protein sequence ID" value="MDN3707983.1"/>
    <property type="molecule type" value="Genomic_DNA"/>
</dbReference>